<evidence type="ECO:0000259" key="14">
    <source>
        <dbReference type="Pfam" id="PF21133"/>
    </source>
</evidence>
<dbReference type="HAMAP" id="MF_01264">
    <property type="entry name" value="CCA_arch"/>
    <property type="match status" value="1"/>
</dbReference>
<dbReference type="GO" id="GO:0001680">
    <property type="term" value="P:tRNA 3'-terminal CCA addition"/>
    <property type="evidence" value="ECO:0007669"/>
    <property type="project" value="UniProtKB-UniRule"/>
</dbReference>
<dbReference type="InterPro" id="IPR043519">
    <property type="entry name" value="NT_sf"/>
</dbReference>
<dbReference type="GO" id="GO:0000049">
    <property type="term" value="F:tRNA binding"/>
    <property type="evidence" value="ECO:0007669"/>
    <property type="project" value="UniProtKB-UniRule"/>
</dbReference>
<feature type="binding site" evidence="10">
    <location>
        <position position="196"/>
    </location>
    <ligand>
        <name>CTP</name>
        <dbReference type="ChEBI" id="CHEBI:37563"/>
    </ligand>
</feature>
<dbReference type="HOGENOM" id="CLU_044679_0_0_2"/>
<dbReference type="GO" id="GO:0005524">
    <property type="term" value="F:ATP binding"/>
    <property type="evidence" value="ECO:0007669"/>
    <property type="project" value="UniProtKB-UniRule"/>
</dbReference>
<evidence type="ECO:0000259" key="13">
    <source>
        <dbReference type="Pfam" id="PF09249"/>
    </source>
</evidence>
<dbReference type="Gene3D" id="3.30.70.590">
    <property type="entry name" value="Poly(A) polymerase predicted RNA binding domain"/>
    <property type="match status" value="1"/>
</dbReference>
<dbReference type="Pfam" id="PF21133">
    <property type="entry name" value="CAA_C"/>
    <property type="match status" value="1"/>
</dbReference>
<evidence type="ECO:0000256" key="7">
    <source>
        <dbReference type="ARBA" id="ARBA00022840"/>
    </source>
</evidence>
<dbReference type="InterPro" id="IPR042090">
    <property type="entry name" value="CCA_tRNA_nucleotrans_2"/>
</dbReference>
<keyword evidence="3 10" id="KW-0548">Nucleotidyltransferase</keyword>
<feature type="domain" description="tRNA nucleotidyltransferase substrate binding" evidence="13">
    <location>
        <begin position="182"/>
        <end position="305"/>
    </location>
</feature>
<dbReference type="InterPro" id="IPR002934">
    <property type="entry name" value="Polymerase_NTP_transf_dom"/>
</dbReference>
<feature type="binding site" evidence="10">
    <location>
        <position position="81"/>
    </location>
    <ligand>
        <name>ATP</name>
        <dbReference type="ChEBI" id="CHEBI:30616"/>
    </ligand>
</feature>
<feature type="binding site" evidence="10">
    <location>
        <position position="84"/>
    </location>
    <ligand>
        <name>ATP</name>
        <dbReference type="ChEBI" id="CHEBI:30616"/>
    </ligand>
</feature>
<proteinExistence type="inferred from homology"/>
<dbReference type="PANTHER" id="PTHR39643">
    <property type="entry name" value="CCA-ADDING ENZYME"/>
    <property type="match status" value="1"/>
</dbReference>
<dbReference type="GO" id="GO:0160016">
    <property type="term" value="F:CCACCA tRNA nucleotidyltransferase activity"/>
    <property type="evidence" value="ECO:0007669"/>
    <property type="project" value="RHEA"/>
</dbReference>
<dbReference type="GO" id="GO:0000287">
    <property type="term" value="F:magnesium ion binding"/>
    <property type="evidence" value="ECO:0007669"/>
    <property type="project" value="UniProtKB-UniRule"/>
</dbReference>
<feature type="binding site" evidence="10">
    <location>
        <position position="81"/>
    </location>
    <ligand>
        <name>CTP</name>
        <dbReference type="ChEBI" id="CHEBI:37563"/>
    </ligand>
</feature>
<evidence type="ECO:0000256" key="1">
    <source>
        <dbReference type="ARBA" id="ARBA00022679"/>
    </source>
</evidence>
<dbReference type="SUPFAM" id="SSF81631">
    <property type="entry name" value="PAP/OAS1 substrate-binding domain"/>
    <property type="match status" value="1"/>
</dbReference>
<dbReference type="InterPro" id="IPR015329">
    <property type="entry name" value="tRNA_NucTransf2"/>
</dbReference>
<dbReference type="InterPro" id="IPR008229">
    <property type="entry name" value="CCA-adding_arc"/>
</dbReference>
<dbReference type="PIRSF" id="PIRSF005335">
    <property type="entry name" value="CCA_arch"/>
    <property type="match status" value="1"/>
</dbReference>
<feature type="binding site" evidence="10">
    <location>
        <position position="144"/>
    </location>
    <ligand>
        <name>Mg(2+)</name>
        <dbReference type="ChEBI" id="CHEBI:18420"/>
    </ligand>
</feature>
<dbReference type="Proteomes" id="UP000019024">
    <property type="component" value="Chromosome"/>
</dbReference>
<evidence type="ECO:0000256" key="2">
    <source>
        <dbReference type="ARBA" id="ARBA00022694"/>
    </source>
</evidence>
<keyword evidence="16" id="KW-1185">Reference proteome</keyword>
<keyword evidence="4 10" id="KW-0479">Metal-binding</keyword>
<dbReference type="Gene3D" id="3.30.460.10">
    <property type="entry name" value="Beta Polymerase, domain 2"/>
    <property type="match status" value="1"/>
</dbReference>
<dbReference type="NCBIfam" id="TIGR03671">
    <property type="entry name" value="cca_archaeal"/>
    <property type="match status" value="1"/>
</dbReference>
<protein>
    <recommendedName>
        <fullName evidence="10">CCA-adding enzyme</fullName>
        <ecNumber evidence="10">2.7.7.72</ecNumber>
    </recommendedName>
    <alternativeName>
        <fullName evidence="10">CCA tRNA nucleotidyltransferase</fullName>
    </alternativeName>
    <alternativeName>
        <fullName evidence="10">tRNA CCA-pyrophosphorylase</fullName>
    </alternativeName>
    <alternativeName>
        <fullName evidence="10">tRNA adenylyl-/cytidylyl- transferase</fullName>
    </alternativeName>
    <alternativeName>
        <fullName evidence="10">tRNA nucleotidyltransferase</fullName>
    </alternativeName>
    <alternativeName>
        <fullName evidence="10">tRNA-NT</fullName>
    </alternativeName>
</protein>
<feature type="binding site" evidence="10">
    <location>
        <position position="84"/>
    </location>
    <ligand>
        <name>CTP</name>
        <dbReference type="ChEBI" id="CHEBI:37563"/>
    </ligand>
</feature>
<dbReference type="CDD" id="cd05400">
    <property type="entry name" value="NT_2-5OAS_ClassI-CCAase"/>
    <property type="match status" value="1"/>
</dbReference>
<keyword evidence="9 10" id="KW-0694">RNA-binding</keyword>
<keyword evidence="5 10" id="KW-0547">Nucleotide-binding</keyword>
<comment type="similarity">
    <text evidence="10">Belongs to the tRNA nucleotidyltransferase/poly(A) polymerase family. Archaeal CCA-adding enzyme subfamily.</text>
</comment>
<reference evidence="15 16" key="1">
    <citation type="submission" date="2014-01" db="EMBL/GenBank/DDBJ databases">
        <authorList>
            <consortium name="DOE Joint Genome Institute"/>
            <person name="Anderson I."/>
            <person name="Huntemann M."/>
            <person name="Han J."/>
            <person name="Chen A."/>
            <person name="Kyrpides N."/>
            <person name="Mavromatis K."/>
            <person name="Markowitz V."/>
            <person name="Palaniappan K."/>
            <person name="Ivanova N."/>
            <person name="Schaumberg A."/>
            <person name="Pati A."/>
            <person name="Liolios K."/>
            <person name="Nordberg H.P."/>
            <person name="Cantor M.N."/>
            <person name="Hua S.X."/>
            <person name="Woyke T."/>
        </authorList>
    </citation>
    <scope>NUCLEOTIDE SEQUENCE [LARGE SCALE GENOMIC DNA]</scope>
    <source>
        <strain evidence="15 16">XH-48</strain>
    </source>
</reference>
<evidence type="ECO:0000256" key="9">
    <source>
        <dbReference type="ARBA" id="ARBA00022884"/>
    </source>
</evidence>
<feature type="binding site" evidence="10">
    <location>
        <position position="187"/>
    </location>
    <ligand>
        <name>CTP</name>
        <dbReference type="ChEBI" id="CHEBI:37563"/>
    </ligand>
</feature>
<dbReference type="SUPFAM" id="SSF55003">
    <property type="entry name" value="PAP/Archaeal CCA-adding enzyme, C-terminal domain"/>
    <property type="match status" value="1"/>
</dbReference>
<dbReference type="InterPro" id="IPR006116">
    <property type="entry name" value="NT_2-5OAS_ClassI-CCAase"/>
</dbReference>
<dbReference type="RefSeq" id="WP_049953963.1">
    <property type="nucleotide sequence ID" value="NZ_CP007055.1"/>
</dbReference>
<dbReference type="PANTHER" id="PTHR39643:SF1">
    <property type="entry name" value="CCA-ADDING ENZYME"/>
    <property type="match status" value="1"/>
</dbReference>
<comment type="cofactor">
    <cofactor evidence="10">
        <name>Mg(2+)</name>
        <dbReference type="ChEBI" id="CHEBI:18420"/>
    </cofactor>
</comment>
<sequence>MTAEDEDRDGADPDALKSGSGSADPATDSGLDAVVSRVRERVVPDDEEREALREAATTLIDRAELAATERCPDADVLQVGSTARDTWISGDRDIDIFVRFPSDLDREALEEYGLEVGHETLPSGHEEFAEHPYVKGTFDGFDVDVVPCFRLESATDIRSAVDRTPFHTQYLNDRLDDEITADVRVTKQFCKGIGVYGSDLRTRGFSGYLTELLVCEYGGFRPLLEVASDWTPPVRLDPEGHGGGLDSSSADGSDTAAVQFDDPLVVIDPTDPERNVAAVCSAENVARFQHYARDVLESPRESLFEPREPAPLDDAALRAHLANRATTPVAVRFDAPDLVEDQLYPQLRKSLSGITSKLDARGFDVFRATTFADESAVVFVELAVTERPALERHDGPPVHVRTHAEGFFDAYVDDPDAYGPFIDGDRYVTEREREFTTATAFLESERLLEAGLGAHVETALEENYDVLVGDEIVELLAEFDRELARYYDPRP</sequence>
<dbReference type="Gene3D" id="3.30.70.1550">
    <property type="entry name" value="Archaeal tRNA CCA-adding enzyme catalytic domain"/>
    <property type="match status" value="1"/>
</dbReference>
<evidence type="ECO:0000256" key="10">
    <source>
        <dbReference type="HAMAP-Rule" id="MF_01264"/>
    </source>
</evidence>
<dbReference type="GO" id="GO:0004810">
    <property type="term" value="F:CCA tRNA nucleotidyltransferase activity"/>
    <property type="evidence" value="ECO:0007669"/>
    <property type="project" value="UniProtKB-UniRule"/>
</dbReference>
<comment type="subunit">
    <text evidence="10">Homodimer.</text>
</comment>
<comment type="miscellaneous">
    <text evidence="10">A single active site specifically recognizes both ATP and CTP and is responsible for their addition.</text>
</comment>
<keyword evidence="2 10" id="KW-0819">tRNA processing</keyword>
<feature type="binding site" evidence="10">
    <location>
        <position position="167"/>
    </location>
    <ligand>
        <name>ATP</name>
        <dbReference type="ChEBI" id="CHEBI:30616"/>
    </ligand>
</feature>
<dbReference type="Gene3D" id="1.10.1410.30">
    <property type="entry name" value="CCA tRNA nucleotidyltransferase, domain 2"/>
    <property type="match status" value="1"/>
</dbReference>
<comment type="catalytic activity">
    <reaction evidence="10">
        <text>a tRNA precursor + 2 CTP + ATP = a tRNA with a 3' CCA end + 3 diphosphate</text>
        <dbReference type="Rhea" id="RHEA:14433"/>
        <dbReference type="Rhea" id="RHEA-COMP:10465"/>
        <dbReference type="Rhea" id="RHEA-COMP:10468"/>
        <dbReference type="ChEBI" id="CHEBI:30616"/>
        <dbReference type="ChEBI" id="CHEBI:33019"/>
        <dbReference type="ChEBI" id="CHEBI:37563"/>
        <dbReference type="ChEBI" id="CHEBI:74896"/>
        <dbReference type="ChEBI" id="CHEBI:83071"/>
        <dbReference type="EC" id="2.7.7.72"/>
    </reaction>
</comment>
<accession>W0JMH7</accession>
<keyword evidence="7 10" id="KW-0067">ATP-binding</keyword>
<dbReference type="STRING" id="797299.HALLA_06295"/>
<dbReference type="AlphaFoldDB" id="W0JMH7"/>
<feature type="region of interest" description="Disordered" evidence="11">
    <location>
        <begin position="1"/>
        <end position="48"/>
    </location>
</feature>
<gene>
    <name evidence="10" type="primary">cca</name>
    <name evidence="15" type="ORF">HALLA_06295</name>
</gene>
<evidence type="ECO:0000259" key="12">
    <source>
        <dbReference type="Pfam" id="PF01909"/>
    </source>
</evidence>
<dbReference type="InterPro" id="IPR011068">
    <property type="entry name" value="NuclTrfase_I-like_C"/>
</dbReference>
<dbReference type="GO" id="GO:0042245">
    <property type="term" value="P:RNA repair"/>
    <property type="evidence" value="ECO:0007669"/>
    <property type="project" value="UniProtKB-KW"/>
</dbReference>
<name>W0JMH7_9EURY</name>
<comment type="catalytic activity">
    <reaction evidence="10">
        <text>a tRNA with a 3' CCA end + 2 CTP + ATP = a tRNA with a 3' CCACCA end + 3 diphosphate</text>
        <dbReference type="Rhea" id="RHEA:76235"/>
        <dbReference type="Rhea" id="RHEA-COMP:10468"/>
        <dbReference type="Rhea" id="RHEA-COMP:18655"/>
        <dbReference type="ChEBI" id="CHEBI:30616"/>
        <dbReference type="ChEBI" id="CHEBI:33019"/>
        <dbReference type="ChEBI" id="CHEBI:37563"/>
        <dbReference type="ChEBI" id="CHEBI:83071"/>
        <dbReference type="ChEBI" id="CHEBI:195187"/>
    </reaction>
</comment>
<feature type="binding site" evidence="10">
    <location>
        <position position="95"/>
    </location>
    <ligand>
        <name>Mg(2+)</name>
        <dbReference type="ChEBI" id="CHEBI:18420"/>
    </ligand>
</feature>
<feature type="binding site" evidence="10">
    <location>
        <position position="93"/>
    </location>
    <ligand>
        <name>Mg(2+)</name>
        <dbReference type="ChEBI" id="CHEBI:18420"/>
    </ligand>
</feature>
<keyword evidence="8 10" id="KW-0460">Magnesium</keyword>
<evidence type="ECO:0000256" key="5">
    <source>
        <dbReference type="ARBA" id="ARBA00022741"/>
    </source>
</evidence>
<feature type="binding site" evidence="10">
    <location>
        <position position="187"/>
    </location>
    <ligand>
        <name>ATP</name>
        <dbReference type="ChEBI" id="CHEBI:30616"/>
    </ligand>
</feature>
<dbReference type="Pfam" id="PF09249">
    <property type="entry name" value="tRNA_NucTransf2"/>
    <property type="match status" value="1"/>
</dbReference>
<dbReference type="OrthoDB" id="7378at2157"/>
<dbReference type="GeneID" id="25144102"/>
<keyword evidence="1 10" id="KW-0808">Transferase</keyword>
<keyword evidence="6 10" id="KW-0692">RNA repair</keyword>
<comment type="function">
    <text evidence="10">Catalyzes the addition and repair of the essential 3'-terminal CCA sequence in tRNAs without using a nucleic acid template. Adds these three nucleotides in the order of C, C, and A to the tRNA nucleotide-73, using CTP and ATP as substrates and producing inorganic pyrophosphate. tRNA 3'-terminal CCA addition is required both for tRNA processing and repair. Also involved in tRNA surveillance by mediating tandem CCA addition to generate a CCACCA at the 3' terminus of unstable tRNAs. While stable tRNAs receive only 3'-terminal CCA, unstable tRNAs are marked with CCACCA and rapidly degraded.</text>
</comment>
<dbReference type="PATRIC" id="fig|797299.3.peg.300"/>
<feature type="binding site" evidence="10">
    <location>
        <position position="167"/>
    </location>
    <ligand>
        <name>CTP</name>
        <dbReference type="ChEBI" id="CHEBI:37563"/>
    </ligand>
</feature>
<feature type="binding site" evidence="10">
    <location>
        <position position="196"/>
    </location>
    <ligand>
        <name>ATP</name>
        <dbReference type="ChEBI" id="CHEBI:30616"/>
    </ligand>
</feature>
<feature type="region of interest" description="Disordered" evidence="11">
    <location>
        <begin position="234"/>
        <end position="253"/>
    </location>
</feature>
<organism evidence="15 16">
    <name type="scientific">Halostagnicola larsenii XH-48</name>
    <dbReference type="NCBI Taxonomy" id="797299"/>
    <lineage>
        <taxon>Archaea</taxon>
        <taxon>Methanobacteriati</taxon>
        <taxon>Methanobacteriota</taxon>
        <taxon>Stenosarchaea group</taxon>
        <taxon>Halobacteria</taxon>
        <taxon>Halobacteriales</taxon>
        <taxon>Natrialbaceae</taxon>
        <taxon>Halostagnicola</taxon>
    </lineage>
</organism>
<dbReference type="EC" id="2.7.7.72" evidence="10"/>
<dbReference type="KEGG" id="hlr:HALLA_06295"/>
<feature type="domain" description="CCA-adding enzyme C-terminal" evidence="14">
    <location>
        <begin position="324"/>
        <end position="469"/>
    </location>
</feature>
<dbReference type="SUPFAM" id="SSF81301">
    <property type="entry name" value="Nucleotidyltransferase"/>
    <property type="match status" value="1"/>
</dbReference>
<dbReference type="EMBL" id="CP007055">
    <property type="protein sequence ID" value="AHF98511.1"/>
    <property type="molecule type" value="Genomic_DNA"/>
</dbReference>
<evidence type="ECO:0000256" key="4">
    <source>
        <dbReference type="ARBA" id="ARBA00022723"/>
    </source>
</evidence>
<evidence type="ECO:0000313" key="16">
    <source>
        <dbReference type="Proteomes" id="UP000019024"/>
    </source>
</evidence>
<evidence type="ECO:0000313" key="15">
    <source>
        <dbReference type="EMBL" id="AHF98511.1"/>
    </source>
</evidence>
<evidence type="ECO:0000256" key="11">
    <source>
        <dbReference type="SAM" id="MobiDB-lite"/>
    </source>
</evidence>
<dbReference type="eggNOG" id="arCOG04249">
    <property type="taxonomic scope" value="Archaea"/>
</dbReference>
<evidence type="ECO:0000256" key="6">
    <source>
        <dbReference type="ARBA" id="ARBA00022800"/>
    </source>
</evidence>
<evidence type="ECO:0000256" key="3">
    <source>
        <dbReference type="ARBA" id="ARBA00022695"/>
    </source>
</evidence>
<dbReference type="Pfam" id="PF01909">
    <property type="entry name" value="NTP_transf_2"/>
    <property type="match status" value="1"/>
</dbReference>
<feature type="domain" description="Polymerase nucleotidyl transferase" evidence="12">
    <location>
        <begin position="69"/>
        <end position="167"/>
    </location>
</feature>
<dbReference type="InterPro" id="IPR048833">
    <property type="entry name" value="CAA_C"/>
</dbReference>
<evidence type="ECO:0000256" key="8">
    <source>
        <dbReference type="ARBA" id="ARBA00022842"/>
    </source>
</evidence>